<keyword evidence="3" id="KW-0804">Transcription</keyword>
<name>A0A560G967_9PROT</name>
<dbReference type="EMBL" id="VITO01000002">
    <property type="protein sequence ID" value="TWB30442.1"/>
    <property type="molecule type" value="Genomic_DNA"/>
</dbReference>
<accession>A0A560G967</accession>
<dbReference type="InterPro" id="IPR050204">
    <property type="entry name" value="AraC_XylS_family_regulators"/>
</dbReference>
<dbReference type="SMART" id="SM00342">
    <property type="entry name" value="HTH_ARAC"/>
    <property type="match status" value="1"/>
</dbReference>
<organism evidence="6 7">
    <name type="scientific">Nitrospirillum amazonense</name>
    <dbReference type="NCBI Taxonomy" id="28077"/>
    <lineage>
        <taxon>Bacteria</taxon>
        <taxon>Pseudomonadati</taxon>
        <taxon>Pseudomonadota</taxon>
        <taxon>Alphaproteobacteria</taxon>
        <taxon>Rhodospirillales</taxon>
        <taxon>Azospirillaceae</taxon>
        <taxon>Nitrospirillum</taxon>
    </lineage>
</organism>
<evidence type="ECO:0000256" key="1">
    <source>
        <dbReference type="ARBA" id="ARBA00023015"/>
    </source>
</evidence>
<dbReference type="PROSITE" id="PS00041">
    <property type="entry name" value="HTH_ARAC_FAMILY_1"/>
    <property type="match status" value="1"/>
</dbReference>
<dbReference type="RefSeq" id="WP_145615319.1">
    <property type="nucleotide sequence ID" value="NZ_JAYNFR010000016.1"/>
</dbReference>
<sequence length="345" mass="37374">MSYPALQADYPAAALSLPRAFPANDSADGGANDAVVPSVSDSAGLGGRKTSGQVAQLARRFHLPAGPRLSVDCRHADASLSITRLHSPSDDHRPTLPFDPEDTFLVLLQLAPLPHHRAWREGREASVGAYATGGVSIVHLEQQPRWLMTTAFDMLAICVPRAALNELSRRYDARLISTLACPGGKVDEDALRLGACLLPALKKGAGGAFFVEHVILALCTHIAQRYGGLEHQVRARGGLSPRQERLAKEMLLASVQDGRSLREIAMGLGLSPGYFLQAFRQSVGETPHRWLTACRLEHAKRLLAESAMPLVEIAMVCGFSDQSHLTRVFTQHVGKPPGAWRRGLR</sequence>
<gene>
    <name evidence="6" type="ORF">FBZ88_1025</name>
</gene>
<dbReference type="GO" id="GO:0043565">
    <property type="term" value="F:sequence-specific DNA binding"/>
    <property type="evidence" value="ECO:0007669"/>
    <property type="project" value="InterPro"/>
</dbReference>
<evidence type="ECO:0000313" key="6">
    <source>
        <dbReference type="EMBL" id="TWB30442.1"/>
    </source>
</evidence>
<protein>
    <submittedName>
        <fullName evidence="6">AraC family transcriptional regulator</fullName>
    </submittedName>
</protein>
<evidence type="ECO:0000256" key="3">
    <source>
        <dbReference type="ARBA" id="ARBA00023163"/>
    </source>
</evidence>
<dbReference type="Pfam" id="PF12833">
    <property type="entry name" value="HTH_18"/>
    <property type="match status" value="1"/>
</dbReference>
<dbReference type="AlphaFoldDB" id="A0A560G967"/>
<dbReference type="Gene3D" id="1.10.10.60">
    <property type="entry name" value="Homeodomain-like"/>
    <property type="match status" value="2"/>
</dbReference>
<keyword evidence="2" id="KW-0238">DNA-binding</keyword>
<feature type="domain" description="HTH araC/xylS-type" evidence="5">
    <location>
        <begin position="245"/>
        <end position="343"/>
    </location>
</feature>
<dbReference type="Proteomes" id="UP000316545">
    <property type="component" value="Unassembled WGS sequence"/>
</dbReference>
<keyword evidence="7" id="KW-1185">Reference proteome</keyword>
<evidence type="ECO:0000256" key="4">
    <source>
        <dbReference type="SAM" id="MobiDB-lite"/>
    </source>
</evidence>
<dbReference type="InterPro" id="IPR018060">
    <property type="entry name" value="HTH_AraC"/>
</dbReference>
<evidence type="ECO:0000256" key="2">
    <source>
        <dbReference type="ARBA" id="ARBA00023125"/>
    </source>
</evidence>
<comment type="caution">
    <text evidence="6">The sequence shown here is derived from an EMBL/GenBank/DDBJ whole genome shotgun (WGS) entry which is preliminary data.</text>
</comment>
<feature type="region of interest" description="Disordered" evidence="4">
    <location>
        <begin position="28"/>
        <end position="48"/>
    </location>
</feature>
<dbReference type="GO" id="GO:0003700">
    <property type="term" value="F:DNA-binding transcription factor activity"/>
    <property type="evidence" value="ECO:0007669"/>
    <property type="project" value="InterPro"/>
</dbReference>
<proteinExistence type="predicted"/>
<dbReference type="SUPFAM" id="SSF46689">
    <property type="entry name" value="Homeodomain-like"/>
    <property type="match status" value="2"/>
</dbReference>
<dbReference type="InterPro" id="IPR018062">
    <property type="entry name" value="HTH_AraC-typ_CS"/>
</dbReference>
<dbReference type="PANTHER" id="PTHR46796:SF14">
    <property type="entry name" value="TRANSCRIPTIONAL REGULATORY PROTEIN"/>
    <property type="match status" value="1"/>
</dbReference>
<keyword evidence="1" id="KW-0805">Transcription regulation</keyword>
<dbReference type="PANTHER" id="PTHR46796">
    <property type="entry name" value="HTH-TYPE TRANSCRIPTIONAL ACTIVATOR RHAS-RELATED"/>
    <property type="match status" value="1"/>
</dbReference>
<evidence type="ECO:0000313" key="7">
    <source>
        <dbReference type="Proteomes" id="UP000316545"/>
    </source>
</evidence>
<evidence type="ECO:0000259" key="5">
    <source>
        <dbReference type="PROSITE" id="PS01124"/>
    </source>
</evidence>
<dbReference type="PROSITE" id="PS01124">
    <property type="entry name" value="HTH_ARAC_FAMILY_2"/>
    <property type="match status" value="1"/>
</dbReference>
<dbReference type="InterPro" id="IPR009057">
    <property type="entry name" value="Homeodomain-like_sf"/>
</dbReference>
<reference evidence="6 7" key="1">
    <citation type="submission" date="2019-06" db="EMBL/GenBank/DDBJ databases">
        <title>Genomic Encyclopedia of Type Strains, Phase IV (KMG-V): Genome sequencing to study the core and pangenomes of soil and plant-associated prokaryotes.</title>
        <authorList>
            <person name="Whitman W."/>
        </authorList>
    </citation>
    <scope>NUCLEOTIDE SEQUENCE [LARGE SCALE GENOMIC DNA]</scope>
    <source>
        <strain evidence="6 7">BR 11865</strain>
    </source>
</reference>